<dbReference type="EMBL" id="LAZR01000387">
    <property type="protein sequence ID" value="KKN71250.1"/>
    <property type="molecule type" value="Genomic_DNA"/>
</dbReference>
<dbReference type="AlphaFoldDB" id="A0A0F9SQE4"/>
<protein>
    <submittedName>
        <fullName evidence="1">Uncharacterized protein</fullName>
    </submittedName>
</protein>
<reference evidence="1" key="1">
    <citation type="journal article" date="2015" name="Nature">
        <title>Complex archaea that bridge the gap between prokaryotes and eukaryotes.</title>
        <authorList>
            <person name="Spang A."/>
            <person name="Saw J.H."/>
            <person name="Jorgensen S.L."/>
            <person name="Zaremba-Niedzwiedzka K."/>
            <person name="Martijn J."/>
            <person name="Lind A.E."/>
            <person name="van Eijk R."/>
            <person name="Schleper C."/>
            <person name="Guy L."/>
            <person name="Ettema T.J."/>
        </authorList>
    </citation>
    <scope>NUCLEOTIDE SEQUENCE</scope>
</reference>
<sequence length="58" mass="7195">MKCWWCEKELHKGLGGYYERWSLAMLAHIAGYLCVECYDKKWLVRIKRFFNHLWKNKI</sequence>
<proteinExistence type="predicted"/>
<name>A0A0F9SQE4_9ZZZZ</name>
<accession>A0A0F9SQE4</accession>
<comment type="caution">
    <text evidence="1">The sequence shown here is derived from an EMBL/GenBank/DDBJ whole genome shotgun (WGS) entry which is preliminary data.</text>
</comment>
<evidence type="ECO:0000313" key="1">
    <source>
        <dbReference type="EMBL" id="KKN71250.1"/>
    </source>
</evidence>
<gene>
    <name evidence="1" type="ORF">LCGC14_0422930</name>
</gene>
<organism evidence="1">
    <name type="scientific">marine sediment metagenome</name>
    <dbReference type="NCBI Taxonomy" id="412755"/>
    <lineage>
        <taxon>unclassified sequences</taxon>
        <taxon>metagenomes</taxon>
        <taxon>ecological metagenomes</taxon>
    </lineage>
</organism>